<reference evidence="3" key="1">
    <citation type="journal article" date="2019" name="Int. J. Syst. Evol. Microbiol.">
        <title>The Global Catalogue of Microorganisms (GCM) 10K type strain sequencing project: providing services to taxonomists for standard genome sequencing and annotation.</title>
        <authorList>
            <consortium name="The Broad Institute Genomics Platform"/>
            <consortium name="The Broad Institute Genome Sequencing Center for Infectious Disease"/>
            <person name="Wu L."/>
            <person name="Ma J."/>
        </authorList>
    </citation>
    <scope>NUCLEOTIDE SEQUENCE [LARGE SCALE GENOMIC DNA]</scope>
    <source>
        <strain evidence="3">KCTC 52141</strain>
    </source>
</reference>
<organism evidence="2 3">
    <name type="scientific">Gilvimarinus japonicus</name>
    <dbReference type="NCBI Taxonomy" id="1796469"/>
    <lineage>
        <taxon>Bacteria</taxon>
        <taxon>Pseudomonadati</taxon>
        <taxon>Pseudomonadota</taxon>
        <taxon>Gammaproteobacteria</taxon>
        <taxon>Cellvibrionales</taxon>
        <taxon>Cellvibrionaceae</taxon>
        <taxon>Gilvimarinus</taxon>
    </lineage>
</organism>
<sequence length="152" mass="16142">MGYWPVLALVAGAAIAIQATMNAQLGVLLKSTMLGTGVAFLFSCVFTVLVMVLSTKQYPQIADIKSVPLYLWFSGGALSAFGVGIFYYLIPKMGVGSMMSYALSGQILIAVIASHFGWFNLPVKPLDAIKVFGVISLIIGVLLINWGAGNAY</sequence>
<accession>A0ABV7HP96</accession>
<evidence type="ECO:0000313" key="2">
    <source>
        <dbReference type="EMBL" id="MFC3154539.1"/>
    </source>
</evidence>
<proteinExistence type="predicted"/>
<dbReference type="Proteomes" id="UP001595548">
    <property type="component" value="Unassembled WGS sequence"/>
</dbReference>
<feature type="transmembrane region" description="Helical" evidence="1">
    <location>
        <begin position="67"/>
        <end position="89"/>
    </location>
</feature>
<dbReference type="RefSeq" id="WP_382414840.1">
    <property type="nucleotide sequence ID" value="NZ_AP031500.1"/>
</dbReference>
<evidence type="ECO:0000313" key="3">
    <source>
        <dbReference type="Proteomes" id="UP001595548"/>
    </source>
</evidence>
<keyword evidence="1" id="KW-1133">Transmembrane helix</keyword>
<feature type="transmembrane region" description="Helical" evidence="1">
    <location>
        <begin position="101"/>
        <end position="121"/>
    </location>
</feature>
<protein>
    <submittedName>
        <fullName evidence="2">DMT family transporter</fullName>
    </submittedName>
</protein>
<feature type="transmembrane region" description="Helical" evidence="1">
    <location>
        <begin position="128"/>
        <end position="148"/>
    </location>
</feature>
<keyword evidence="1" id="KW-0472">Membrane</keyword>
<feature type="transmembrane region" description="Helical" evidence="1">
    <location>
        <begin position="32"/>
        <end position="55"/>
    </location>
</feature>
<dbReference type="InterPro" id="IPR006750">
    <property type="entry name" value="YdcZ"/>
</dbReference>
<evidence type="ECO:0000256" key="1">
    <source>
        <dbReference type="SAM" id="Phobius"/>
    </source>
</evidence>
<comment type="caution">
    <text evidence="2">The sequence shown here is derived from an EMBL/GenBank/DDBJ whole genome shotgun (WGS) entry which is preliminary data.</text>
</comment>
<dbReference type="EMBL" id="JBHRTL010000004">
    <property type="protein sequence ID" value="MFC3154539.1"/>
    <property type="molecule type" value="Genomic_DNA"/>
</dbReference>
<dbReference type="PANTHER" id="PTHR34821:SF2">
    <property type="entry name" value="INNER MEMBRANE PROTEIN YDCZ"/>
    <property type="match status" value="1"/>
</dbReference>
<keyword evidence="3" id="KW-1185">Reference proteome</keyword>
<dbReference type="PANTHER" id="PTHR34821">
    <property type="entry name" value="INNER MEMBRANE PROTEIN YDCZ"/>
    <property type="match status" value="1"/>
</dbReference>
<gene>
    <name evidence="2" type="ORF">ACFOEB_04935</name>
</gene>
<dbReference type="Pfam" id="PF04657">
    <property type="entry name" value="DMT_YdcZ"/>
    <property type="match status" value="1"/>
</dbReference>
<keyword evidence="1" id="KW-0812">Transmembrane</keyword>
<name>A0ABV7HP96_9GAMM</name>